<evidence type="ECO:0000256" key="5">
    <source>
        <dbReference type="ARBA" id="ARBA00022563"/>
    </source>
</evidence>
<sequence>MTDMPVSIMRSGGLAAHQLSDDGEFVAESGEDRLAAAESGIRALLRGIGEDPGRDGLLETPARVVRAFSEYCSGYAVDAKALLTTTFSEVSGYQNLVILTDIDFVSHCEHHLAPIVGKAHVAYLPASSVVGISKLARVVDAYARRLQIQERMTSQIAQCIEDGLNPQAVGVIVDAEHGCMTLRGVNKRSPRLRTQDFRGLLAEDLTMQQRFLDAIGARP</sequence>
<dbReference type="PANTHER" id="PTHR11109">
    <property type="entry name" value="GTP CYCLOHYDROLASE I"/>
    <property type="match status" value="1"/>
</dbReference>
<protein>
    <recommendedName>
        <fullName evidence="8">GTP cyclohydrolase 1</fullName>
        <ecNumber evidence="8">3.5.4.16</ecNumber>
    </recommendedName>
    <alternativeName>
        <fullName evidence="8">GTP cyclohydrolase I</fullName>
        <shortName evidence="8">GTP-CH-I</shortName>
    </alternativeName>
</protein>
<organism evidence="10 11">
    <name type="scientific">Thalassobaculum litoreum DSM 18839</name>
    <dbReference type="NCBI Taxonomy" id="1123362"/>
    <lineage>
        <taxon>Bacteria</taxon>
        <taxon>Pseudomonadati</taxon>
        <taxon>Pseudomonadota</taxon>
        <taxon>Alphaproteobacteria</taxon>
        <taxon>Rhodospirillales</taxon>
        <taxon>Thalassobaculaceae</taxon>
        <taxon>Thalassobaculum</taxon>
    </lineage>
</organism>
<dbReference type="NCBIfam" id="NF006825">
    <property type="entry name" value="PRK09347.1-2"/>
    <property type="match status" value="1"/>
</dbReference>
<evidence type="ECO:0000256" key="8">
    <source>
        <dbReference type="HAMAP-Rule" id="MF_00223"/>
    </source>
</evidence>
<dbReference type="GO" id="GO:0046654">
    <property type="term" value="P:tetrahydrofolate biosynthetic process"/>
    <property type="evidence" value="ECO:0007669"/>
    <property type="project" value="UniProtKB-UniRule"/>
</dbReference>
<keyword evidence="8" id="KW-0862">Zinc</keyword>
<evidence type="ECO:0000256" key="2">
    <source>
        <dbReference type="ARBA" id="ARBA00005080"/>
    </source>
</evidence>
<evidence type="ECO:0000313" key="10">
    <source>
        <dbReference type="EMBL" id="SDF89010.1"/>
    </source>
</evidence>
<evidence type="ECO:0000256" key="7">
    <source>
        <dbReference type="ARBA" id="ARBA00023134"/>
    </source>
</evidence>
<evidence type="ECO:0000313" key="11">
    <source>
        <dbReference type="Proteomes" id="UP000198615"/>
    </source>
</evidence>
<comment type="similarity">
    <text evidence="3 8">Belongs to the GTP cyclohydrolase I family.</text>
</comment>
<feature type="binding site" evidence="8">
    <location>
        <position position="111"/>
    </location>
    <ligand>
        <name>Zn(2+)</name>
        <dbReference type="ChEBI" id="CHEBI:29105"/>
    </ligand>
</feature>
<evidence type="ECO:0000256" key="1">
    <source>
        <dbReference type="ARBA" id="ARBA00001052"/>
    </source>
</evidence>
<keyword evidence="8" id="KW-0479">Metal-binding</keyword>
<name>A0A8G2BII2_9PROT</name>
<dbReference type="UniPathway" id="UPA00848">
    <property type="reaction ID" value="UER00151"/>
</dbReference>
<dbReference type="InterPro" id="IPR018234">
    <property type="entry name" value="GTP_CycHdrlase_I_CS"/>
</dbReference>
<dbReference type="GO" id="GO:0006730">
    <property type="term" value="P:one-carbon metabolic process"/>
    <property type="evidence" value="ECO:0007669"/>
    <property type="project" value="UniProtKB-UniRule"/>
</dbReference>
<dbReference type="InterPro" id="IPR020602">
    <property type="entry name" value="GTP_CycHdrlase_I_dom"/>
</dbReference>
<dbReference type="RefSeq" id="WP_245701975.1">
    <property type="nucleotide sequence ID" value="NZ_FNBW01000007.1"/>
</dbReference>
<reference evidence="10 11" key="1">
    <citation type="submission" date="2016-10" db="EMBL/GenBank/DDBJ databases">
        <authorList>
            <person name="Varghese N."/>
            <person name="Submissions S."/>
        </authorList>
    </citation>
    <scope>NUCLEOTIDE SEQUENCE [LARGE SCALE GENOMIC DNA]</scope>
    <source>
        <strain evidence="10 11">DSM 18839</strain>
    </source>
</reference>
<feature type="domain" description="GTP cyclohydrolase I" evidence="9">
    <location>
        <begin position="38"/>
        <end position="215"/>
    </location>
</feature>
<evidence type="ECO:0000256" key="3">
    <source>
        <dbReference type="ARBA" id="ARBA00008085"/>
    </source>
</evidence>
<dbReference type="NCBIfam" id="TIGR00063">
    <property type="entry name" value="folE"/>
    <property type="match status" value="1"/>
</dbReference>
<comment type="pathway">
    <text evidence="2 8">Cofactor biosynthesis; 7,8-dihydroneopterin triphosphate biosynthesis; 7,8-dihydroneopterin triphosphate from GTP: step 1/1.</text>
</comment>
<gene>
    <name evidence="8" type="primary">folE</name>
    <name evidence="10" type="ORF">SAMN05660686_02704</name>
</gene>
<dbReference type="GO" id="GO:0006729">
    <property type="term" value="P:tetrahydrobiopterin biosynthetic process"/>
    <property type="evidence" value="ECO:0007669"/>
    <property type="project" value="TreeGrafter"/>
</dbReference>
<comment type="subunit">
    <text evidence="8">Homopolymer.</text>
</comment>
<dbReference type="GO" id="GO:0005737">
    <property type="term" value="C:cytoplasm"/>
    <property type="evidence" value="ECO:0007669"/>
    <property type="project" value="TreeGrafter"/>
</dbReference>
<comment type="catalytic activity">
    <reaction evidence="1 8">
        <text>GTP + H2O = 7,8-dihydroneopterin 3'-triphosphate + formate + H(+)</text>
        <dbReference type="Rhea" id="RHEA:17473"/>
        <dbReference type="ChEBI" id="CHEBI:15377"/>
        <dbReference type="ChEBI" id="CHEBI:15378"/>
        <dbReference type="ChEBI" id="CHEBI:15740"/>
        <dbReference type="ChEBI" id="CHEBI:37565"/>
        <dbReference type="ChEBI" id="CHEBI:58462"/>
        <dbReference type="EC" id="3.5.4.16"/>
    </reaction>
</comment>
<proteinExistence type="inferred from homology"/>
<feature type="binding site" evidence="8">
    <location>
        <position position="179"/>
    </location>
    <ligand>
        <name>Zn(2+)</name>
        <dbReference type="ChEBI" id="CHEBI:29105"/>
    </ligand>
</feature>
<dbReference type="GO" id="GO:0005525">
    <property type="term" value="F:GTP binding"/>
    <property type="evidence" value="ECO:0007669"/>
    <property type="project" value="UniProtKB-KW"/>
</dbReference>
<dbReference type="Gene3D" id="3.30.1130.10">
    <property type="match status" value="1"/>
</dbReference>
<dbReference type="Pfam" id="PF01227">
    <property type="entry name" value="GTP_cyclohydroI"/>
    <property type="match status" value="1"/>
</dbReference>
<comment type="subunit">
    <text evidence="4">Toroid-shaped homodecamer, composed of two pentamers of five dimers.</text>
</comment>
<dbReference type="Gene3D" id="1.10.286.10">
    <property type="match status" value="1"/>
</dbReference>
<keyword evidence="8" id="KW-0547">Nucleotide-binding</keyword>
<dbReference type="SUPFAM" id="SSF55620">
    <property type="entry name" value="Tetrahydrobiopterin biosynthesis enzymes-like"/>
    <property type="match status" value="1"/>
</dbReference>
<dbReference type="InterPro" id="IPR001474">
    <property type="entry name" value="GTP_CycHdrlase_I"/>
</dbReference>
<dbReference type="GO" id="GO:0003934">
    <property type="term" value="F:GTP cyclohydrolase I activity"/>
    <property type="evidence" value="ECO:0007669"/>
    <property type="project" value="UniProtKB-UniRule"/>
</dbReference>
<feature type="binding site" evidence="8">
    <location>
        <position position="108"/>
    </location>
    <ligand>
        <name>Zn(2+)</name>
        <dbReference type="ChEBI" id="CHEBI:29105"/>
    </ligand>
</feature>
<dbReference type="HAMAP" id="MF_00223">
    <property type="entry name" value="FolE"/>
    <property type="match status" value="1"/>
</dbReference>
<dbReference type="Proteomes" id="UP000198615">
    <property type="component" value="Unassembled WGS sequence"/>
</dbReference>
<keyword evidence="7 8" id="KW-0342">GTP-binding</keyword>
<accession>A0A8G2BII2</accession>
<keyword evidence="11" id="KW-1185">Reference proteome</keyword>
<dbReference type="InterPro" id="IPR043133">
    <property type="entry name" value="GTP-CH-I_C/QueF"/>
</dbReference>
<dbReference type="InterPro" id="IPR043134">
    <property type="entry name" value="GTP-CH-I_N"/>
</dbReference>
<evidence type="ECO:0000259" key="9">
    <source>
        <dbReference type="Pfam" id="PF01227"/>
    </source>
</evidence>
<dbReference type="PROSITE" id="PS00860">
    <property type="entry name" value="GTP_CYCLOHYDROL_1_2"/>
    <property type="match status" value="1"/>
</dbReference>
<dbReference type="EMBL" id="FNBW01000007">
    <property type="protein sequence ID" value="SDF89010.1"/>
    <property type="molecule type" value="Genomic_DNA"/>
</dbReference>
<keyword evidence="6 8" id="KW-0378">Hydrolase</keyword>
<dbReference type="PANTHER" id="PTHR11109:SF7">
    <property type="entry name" value="GTP CYCLOHYDROLASE 1"/>
    <property type="match status" value="1"/>
</dbReference>
<dbReference type="FunFam" id="3.30.1130.10:FF:000001">
    <property type="entry name" value="GTP cyclohydrolase 1"/>
    <property type="match status" value="1"/>
</dbReference>
<dbReference type="AlphaFoldDB" id="A0A8G2BII2"/>
<dbReference type="NCBIfam" id="NF006826">
    <property type="entry name" value="PRK09347.1-3"/>
    <property type="match status" value="1"/>
</dbReference>
<dbReference type="EC" id="3.5.4.16" evidence="8"/>
<keyword evidence="5 8" id="KW-0554">One-carbon metabolism</keyword>
<evidence type="ECO:0000256" key="4">
    <source>
        <dbReference type="ARBA" id="ARBA00011857"/>
    </source>
</evidence>
<comment type="caution">
    <text evidence="10">The sequence shown here is derived from an EMBL/GenBank/DDBJ whole genome shotgun (WGS) entry which is preliminary data.</text>
</comment>
<evidence type="ECO:0000256" key="6">
    <source>
        <dbReference type="ARBA" id="ARBA00022801"/>
    </source>
</evidence>
<dbReference type="GO" id="GO:0008270">
    <property type="term" value="F:zinc ion binding"/>
    <property type="evidence" value="ECO:0007669"/>
    <property type="project" value="UniProtKB-UniRule"/>
</dbReference>